<dbReference type="Gene3D" id="1.10.3720.10">
    <property type="entry name" value="MetI-like"/>
    <property type="match status" value="1"/>
</dbReference>
<comment type="similarity">
    <text evidence="7">Belongs to the binding-protein-dependent transport system permease family.</text>
</comment>
<evidence type="ECO:0000256" key="2">
    <source>
        <dbReference type="ARBA" id="ARBA00022448"/>
    </source>
</evidence>
<dbReference type="RefSeq" id="WP_069154049.1">
    <property type="nucleotide sequence ID" value="NZ_MCGH01000003.1"/>
</dbReference>
<feature type="domain" description="ABC transmembrane type-1" evidence="8">
    <location>
        <begin position="76"/>
        <end position="290"/>
    </location>
</feature>
<feature type="transmembrane region" description="Helical" evidence="7">
    <location>
        <begin position="16"/>
        <end position="37"/>
    </location>
</feature>
<evidence type="ECO:0000259" key="8">
    <source>
        <dbReference type="PROSITE" id="PS50928"/>
    </source>
</evidence>
<evidence type="ECO:0000256" key="6">
    <source>
        <dbReference type="ARBA" id="ARBA00023136"/>
    </source>
</evidence>
<dbReference type="PROSITE" id="PS50928">
    <property type="entry name" value="ABC_TM1"/>
    <property type="match status" value="1"/>
</dbReference>
<dbReference type="PANTHER" id="PTHR30193:SF37">
    <property type="entry name" value="INNER MEMBRANE ABC TRANSPORTER PERMEASE PROTEIN YCJO"/>
    <property type="match status" value="1"/>
</dbReference>
<keyword evidence="4 7" id="KW-0812">Transmembrane</keyword>
<dbReference type="PANTHER" id="PTHR30193">
    <property type="entry name" value="ABC TRANSPORTER PERMEASE PROTEIN"/>
    <property type="match status" value="1"/>
</dbReference>
<evidence type="ECO:0000256" key="7">
    <source>
        <dbReference type="RuleBase" id="RU363032"/>
    </source>
</evidence>
<dbReference type="InterPro" id="IPR051393">
    <property type="entry name" value="ABC_transporter_permease"/>
</dbReference>
<reference evidence="9 10" key="1">
    <citation type="submission" date="2016-07" db="EMBL/GenBank/DDBJ databases">
        <title>Characterization of isolates of Eisenbergiella tayi derived from blood cultures, using whole genome sequencing.</title>
        <authorList>
            <person name="Burdz T."/>
            <person name="Wiebe D."/>
            <person name="Huynh C."/>
            <person name="Bernard K."/>
        </authorList>
    </citation>
    <scope>NUCLEOTIDE SEQUENCE [LARGE SCALE GENOMIC DNA]</scope>
    <source>
        <strain evidence="9 10">NML 110608</strain>
    </source>
</reference>
<evidence type="ECO:0000256" key="3">
    <source>
        <dbReference type="ARBA" id="ARBA00022475"/>
    </source>
</evidence>
<dbReference type="GO" id="GO:0055085">
    <property type="term" value="P:transmembrane transport"/>
    <property type="evidence" value="ECO:0007669"/>
    <property type="project" value="InterPro"/>
</dbReference>
<evidence type="ECO:0000256" key="1">
    <source>
        <dbReference type="ARBA" id="ARBA00004651"/>
    </source>
</evidence>
<dbReference type="Pfam" id="PF00528">
    <property type="entry name" value="BPD_transp_1"/>
    <property type="match status" value="1"/>
</dbReference>
<sequence length="300" mass="34001">MKKRRWTLSRRKEIATAYLFLLPFIITWVVWSVLPLIQSLNMSLYDFSFIHPEQTKFTGIGNYKKLFANGDFWIAVRHTIQFVVITVPVTLAVSLPIAGLLNSKIRARTLFRTAYYMPNVISSIAVATVFMYLFVQGGICTRVLHFFGFPDVTWFTDVKLALPFVMMIYIWQVSGFYIVIYLSGLQTISPDLTEAAKIDGADHIQIFFRITIPLLKPTLFFGMTYSIISAFQVFDQIVAVSQNKLGSPAGATSTMVTYFYANAFQYYDMGYGCAAAIVLFILIMFVSVVQKKLMNDGEGV</sequence>
<accession>A0A1E3A5V3</accession>
<dbReference type="EMBL" id="MCGH01000003">
    <property type="protein sequence ID" value="ODM03616.1"/>
    <property type="molecule type" value="Genomic_DNA"/>
</dbReference>
<proteinExistence type="inferred from homology"/>
<keyword evidence="6 7" id="KW-0472">Membrane</keyword>
<keyword evidence="3" id="KW-1003">Cell membrane</keyword>
<keyword evidence="2 7" id="KW-0813">Transport</keyword>
<feature type="transmembrane region" description="Helical" evidence="7">
    <location>
        <begin position="113"/>
        <end position="135"/>
    </location>
</feature>
<dbReference type="GO" id="GO:0005886">
    <property type="term" value="C:plasma membrane"/>
    <property type="evidence" value="ECO:0007669"/>
    <property type="project" value="UniProtKB-SubCell"/>
</dbReference>
<comment type="caution">
    <text evidence="9">The sequence shown here is derived from an EMBL/GenBank/DDBJ whole genome shotgun (WGS) entry which is preliminary data.</text>
</comment>
<keyword evidence="5 7" id="KW-1133">Transmembrane helix</keyword>
<protein>
    <submittedName>
        <fullName evidence="9">L-arabinose transport system permease protein AraP</fullName>
    </submittedName>
</protein>
<name>A0A1E3A5V3_9FIRM</name>
<gene>
    <name evidence="9" type="primary">araP_9</name>
    <name evidence="9" type="ORF">BEI61_04414</name>
</gene>
<comment type="subcellular location">
    <subcellularLocation>
        <location evidence="1 7">Cell membrane</location>
        <topology evidence="1 7">Multi-pass membrane protein</topology>
    </subcellularLocation>
</comment>
<dbReference type="SUPFAM" id="SSF161098">
    <property type="entry name" value="MetI-like"/>
    <property type="match status" value="1"/>
</dbReference>
<feature type="transmembrane region" description="Helical" evidence="7">
    <location>
        <begin position="269"/>
        <end position="289"/>
    </location>
</feature>
<feature type="transmembrane region" description="Helical" evidence="7">
    <location>
        <begin position="80"/>
        <end position="101"/>
    </location>
</feature>
<dbReference type="InterPro" id="IPR035906">
    <property type="entry name" value="MetI-like_sf"/>
</dbReference>
<feature type="transmembrane region" description="Helical" evidence="7">
    <location>
        <begin position="160"/>
        <end position="185"/>
    </location>
</feature>
<feature type="transmembrane region" description="Helical" evidence="7">
    <location>
        <begin position="206"/>
        <end position="228"/>
    </location>
</feature>
<dbReference type="InterPro" id="IPR000515">
    <property type="entry name" value="MetI-like"/>
</dbReference>
<dbReference type="AlphaFoldDB" id="A0A1E3A5V3"/>
<organism evidence="9 10">
    <name type="scientific">Eisenbergiella tayi</name>
    <dbReference type="NCBI Taxonomy" id="1432052"/>
    <lineage>
        <taxon>Bacteria</taxon>
        <taxon>Bacillati</taxon>
        <taxon>Bacillota</taxon>
        <taxon>Clostridia</taxon>
        <taxon>Lachnospirales</taxon>
        <taxon>Lachnospiraceae</taxon>
        <taxon>Eisenbergiella</taxon>
    </lineage>
</organism>
<evidence type="ECO:0000313" key="9">
    <source>
        <dbReference type="EMBL" id="ODM03616.1"/>
    </source>
</evidence>
<dbReference type="Proteomes" id="UP000094067">
    <property type="component" value="Unassembled WGS sequence"/>
</dbReference>
<evidence type="ECO:0000313" key="10">
    <source>
        <dbReference type="Proteomes" id="UP000094067"/>
    </source>
</evidence>
<evidence type="ECO:0000256" key="5">
    <source>
        <dbReference type="ARBA" id="ARBA00022989"/>
    </source>
</evidence>
<evidence type="ECO:0000256" key="4">
    <source>
        <dbReference type="ARBA" id="ARBA00022692"/>
    </source>
</evidence>
<dbReference type="CDD" id="cd06261">
    <property type="entry name" value="TM_PBP2"/>
    <property type="match status" value="1"/>
</dbReference>